<dbReference type="Gene3D" id="3.40.640.10">
    <property type="entry name" value="Type I PLP-dependent aspartate aminotransferase-like (Major domain)"/>
    <property type="match status" value="1"/>
</dbReference>
<dbReference type="PANTHER" id="PTHR13693">
    <property type="entry name" value="CLASS II AMINOTRANSFERASE/8-AMINO-7-OXONONANOATE SYNTHASE"/>
    <property type="match status" value="1"/>
</dbReference>
<comment type="subunit">
    <text evidence="2">Homodimer.</text>
</comment>
<evidence type="ECO:0000256" key="1">
    <source>
        <dbReference type="ARBA" id="ARBA00001933"/>
    </source>
</evidence>
<dbReference type="AlphaFoldDB" id="A0A7U7PWZ5"/>
<evidence type="ECO:0000256" key="2">
    <source>
        <dbReference type="ARBA" id="ARBA00011738"/>
    </source>
</evidence>
<dbReference type="InterPro" id="IPR015422">
    <property type="entry name" value="PyrdxlP-dep_Trfase_small"/>
</dbReference>
<dbReference type="EMBL" id="CVOU01000006">
    <property type="protein sequence ID" value="CRI15621.1"/>
    <property type="molecule type" value="Genomic_DNA"/>
</dbReference>
<dbReference type="InterPro" id="IPR004839">
    <property type="entry name" value="Aminotransferase_I/II_large"/>
</dbReference>
<protein>
    <submittedName>
        <fullName evidence="6">Putative 8-amino-7-oxononanoate synthase</fullName>
    </submittedName>
</protein>
<evidence type="ECO:0000313" key="6">
    <source>
        <dbReference type="EMBL" id="CRI15621.1"/>
    </source>
</evidence>
<keyword evidence="3" id="KW-0808">Transferase</keyword>
<accession>A0A7U7PWZ5</accession>
<keyword evidence="4" id="KW-0663">Pyridoxal phosphate</keyword>
<keyword evidence="7" id="KW-1185">Reference proteome</keyword>
<feature type="domain" description="Aminotransferase class I/classII large" evidence="5">
    <location>
        <begin position="37"/>
        <end position="365"/>
    </location>
</feature>
<dbReference type="GO" id="GO:0030170">
    <property type="term" value="F:pyridoxal phosphate binding"/>
    <property type="evidence" value="ECO:0007669"/>
    <property type="project" value="InterPro"/>
</dbReference>
<comment type="cofactor">
    <cofactor evidence="1">
        <name>pyridoxal 5'-phosphate</name>
        <dbReference type="ChEBI" id="CHEBI:597326"/>
    </cofactor>
</comment>
<reference evidence="6 7" key="1">
    <citation type="submission" date="2015-04" db="EMBL/GenBank/DDBJ databases">
        <authorList>
            <person name="Cao L."/>
            <person name="Gao C.H."/>
        </authorList>
    </citation>
    <scope>NUCLEOTIDE SEQUENCE [LARGE SCALE GENOMIC DNA]</scope>
    <source>
        <strain evidence="6 7">SH3</strain>
    </source>
</reference>
<dbReference type="SUPFAM" id="SSF53383">
    <property type="entry name" value="PLP-dependent transferases"/>
    <property type="match status" value="1"/>
</dbReference>
<evidence type="ECO:0000313" key="7">
    <source>
        <dbReference type="Proteomes" id="UP000236509"/>
    </source>
</evidence>
<dbReference type="Pfam" id="PF00155">
    <property type="entry name" value="Aminotran_1_2"/>
    <property type="match status" value="1"/>
</dbReference>
<comment type="caution">
    <text evidence="6">The sequence shown here is derived from an EMBL/GenBank/DDBJ whole genome shotgun (WGS) entry which is preliminary data.</text>
</comment>
<evidence type="ECO:0000256" key="3">
    <source>
        <dbReference type="ARBA" id="ARBA00022679"/>
    </source>
</evidence>
<gene>
    <name evidence="6" type="ORF">BN1326_140227</name>
</gene>
<dbReference type="GO" id="GO:0009102">
    <property type="term" value="P:biotin biosynthetic process"/>
    <property type="evidence" value="ECO:0007669"/>
    <property type="project" value="TreeGrafter"/>
</dbReference>
<sequence>MIFQEQLDSLQQRGLYRSLKSVGYVDRQYIEVDKERFVNFTSNDYLGLGQLAFDQDDFEMFMRQYSFQLSSSRLISGSSIVYDEIEIMLRHWLGFSAGTILNSGYDANLALFNIFKNTNCVVFSDQENHASIIDGIKLSGLEKKIYRHLDIADLENKLVQFANQNIPKIIISDSVFSTNGDVADIEQLVALKRKYHAMLILDVSHSLGLENVANYKEVDILTSSLSKACGAYGGVILSDRDTKEMLINHGRPFIYSSSLPVYNLYFIKRNIESLINAKNRRDKLRYLSEYFDQMMTSININHVSTYSPIKFIEFDDIEAAQQTYQSLLDHFIFVSYLRYPTVSKPMLRISLSFFHTEQNIDDLFKVLHTARR</sequence>
<organism evidence="6 7">
    <name type="scientific">Staphylococcus argenteus</name>
    <dbReference type="NCBI Taxonomy" id="985002"/>
    <lineage>
        <taxon>Bacteria</taxon>
        <taxon>Bacillati</taxon>
        <taxon>Bacillota</taxon>
        <taxon>Bacilli</taxon>
        <taxon>Bacillales</taxon>
        <taxon>Staphylococcaceae</taxon>
        <taxon>Staphylococcus</taxon>
    </lineage>
</organism>
<dbReference type="InterPro" id="IPR050087">
    <property type="entry name" value="AON_synthase_class-II"/>
</dbReference>
<evidence type="ECO:0000259" key="5">
    <source>
        <dbReference type="Pfam" id="PF00155"/>
    </source>
</evidence>
<name>A0A7U7PWZ5_9STAP</name>
<proteinExistence type="predicted"/>
<dbReference type="RefSeq" id="WP_031787183.1">
    <property type="nucleotide sequence ID" value="NZ_AP018562.1"/>
</dbReference>
<dbReference type="GO" id="GO:0008710">
    <property type="term" value="F:8-amino-7-oxononanoate synthase activity"/>
    <property type="evidence" value="ECO:0007669"/>
    <property type="project" value="TreeGrafter"/>
</dbReference>
<dbReference type="PANTHER" id="PTHR13693:SF100">
    <property type="entry name" value="8-AMINO-7-OXONONANOATE SYNTHASE"/>
    <property type="match status" value="1"/>
</dbReference>
<dbReference type="InterPro" id="IPR015421">
    <property type="entry name" value="PyrdxlP-dep_Trfase_major"/>
</dbReference>
<evidence type="ECO:0000256" key="4">
    <source>
        <dbReference type="ARBA" id="ARBA00022898"/>
    </source>
</evidence>
<dbReference type="Gene3D" id="3.90.1150.10">
    <property type="entry name" value="Aspartate Aminotransferase, domain 1"/>
    <property type="match status" value="1"/>
</dbReference>
<dbReference type="InterPro" id="IPR015424">
    <property type="entry name" value="PyrdxlP-dep_Trfase"/>
</dbReference>
<dbReference type="Proteomes" id="UP000236509">
    <property type="component" value="Unassembled WGS sequence"/>
</dbReference>